<accession>A0A151U8I4</accession>
<organism evidence="6 7">
    <name type="scientific">Cajanus cajan</name>
    <name type="common">Pigeon pea</name>
    <name type="synonym">Cajanus indicus</name>
    <dbReference type="NCBI Taxonomy" id="3821"/>
    <lineage>
        <taxon>Eukaryota</taxon>
        <taxon>Viridiplantae</taxon>
        <taxon>Streptophyta</taxon>
        <taxon>Embryophyta</taxon>
        <taxon>Tracheophyta</taxon>
        <taxon>Spermatophyta</taxon>
        <taxon>Magnoliopsida</taxon>
        <taxon>eudicotyledons</taxon>
        <taxon>Gunneridae</taxon>
        <taxon>Pentapetalae</taxon>
        <taxon>rosids</taxon>
        <taxon>fabids</taxon>
        <taxon>Fabales</taxon>
        <taxon>Fabaceae</taxon>
        <taxon>Papilionoideae</taxon>
        <taxon>50 kb inversion clade</taxon>
        <taxon>NPAAA clade</taxon>
        <taxon>indigoferoid/millettioid clade</taxon>
        <taxon>Phaseoleae</taxon>
        <taxon>Cajanus</taxon>
    </lineage>
</organism>
<proteinExistence type="inferred from homology"/>
<evidence type="ECO:0000256" key="4">
    <source>
        <dbReference type="ARBA" id="ARBA00022840"/>
    </source>
</evidence>
<dbReference type="GO" id="GO:0005524">
    <property type="term" value="F:ATP binding"/>
    <property type="evidence" value="ECO:0007669"/>
    <property type="project" value="UniProtKB-KW"/>
</dbReference>
<keyword evidence="7" id="KW-1185">Reference proteome</keyword>
<evidence type="ECO:0000313" key="6">
    <source>
        <dbReference type="EMBL" id="KYP75610.1"/>
    </source>
</evidence>
<name>A0A151U8I4_CAJCA</name>
<dbReference type="PANTHER" id="PTHR47157:SF1">
    <property type="entry name" value="CHROMODOMAIN-HELICASE-DNA-BINDING PROTEIN 1-LIKE"/>
    <property type="match status" value="1"/>
</dbReference>
<reference evidence="6 7" key="1">
    <citation type="journal article" date="2012" name="Nat. Biotechnol.">
        <title>Draft genome sequence of pigeonpea (Cajanus cajan), an orphan legume crop of resource-poor farmers.</title>
        <authorList>
            <person name="Varshney R.K."/>
            <person name="Chen W."/>
            <person name="Li Y."/>
            <person name="Bharti A.K."/>
            <person name="Saxena R.K."/>
            <person name="Schlueter J.A."/>
            <person name="Donoghue M.T."/>
            <person name="Azam S."/>
            <person name="Fan G."/>
            <person name="Whaley A.M."/>
            <person name="Farmer A.D."/>
            <person name="Sheridan J."/>
            <person name="Iwata A."/>
            <person name="Tuteja R."/>
            <person name="Penmetsa R.V."/>
            <person name="Wu W."/>
            <person name="Upadhyaya H.D."/>
            <person name="Yang S.P."/>
            <person name="Shah T."/>
            <person name="Saxena K.B."/>
            <person name="Michael T."/>
            <person name="McCombie W.R."/>
            <person name="Yang B."/>
            <person name="Zhang G."/>
            <person name="Yang H."/>
            <person name="Wang J."/>
            <person name="Spillane C."/>
            <person name="Cook D.R."/>
            <person name="May G.D."/>
            <person name="Xu X."/>
            <person name="Jackson S.A."/>
        </authorList>
    </citation>
    <scope>NUCLEOTIDE SEQUENCE [LARGE SCALE GENOMIC DNA]</scope>
    <source>
        <strain evidence="7">cv. Asha</strain>
    </source>
</reference>
<dbReference type="InterPro" id="IPR031053">
    <property type="entry name" value="ALC1"/>
</dbReference>
<sequence length="202" mass="22892">MRRAERKLLLSINVTGDNILKDDNKELSEVGTGDLKSIIFGLHMFDPIEINDGNHKDMNIQEISAMADRVLAMRDEQILDKDERKFEVNPRNILKGDDVKEGVSASLSYGCDEQNMDGNVPKMVALAVVQFYNPRRKIPRGEISVPHLESCLSKAAFSAAQNSASIHMPRIGYQDGSDRSEWYTIERLLRKYASIYNINIYV</sequence>
<dbReference type="Proteomes" id="UP000075243">
    <property type="component" value="Chromosome 1"/>
</dbReference>
<dbReference type="AlphaFoldDB" id="A0A151U8I4"/>
<dbReference type="GO" id="GO:0006281">
    <property type="term" value="P:DNA repair"/>
    <property type="evidence" value="ECO:0007669"/>
    <property type="project" value="InterPro"/>
</dbReference>
<dbReference type="SUPFAM" id="SSF52949">
    <property type="entry name" value="Macro domain-like"/>
    <property type="match status" value="1"/>
</dbReference>
<dbReference type="InterPro" id="IPR043472">
    <property type="entry name" value="Macro_dom-like"/>
</dbReference>
<keyword evidence="3" id="KW-0547">Nucleotide-binding</keyword>
<dbReference type="GO" id="GO:0003678">
    <property type="term" value="F:DNA helicase activity"/>
    <property type="evidence" value="ECO:0007669"/>
    <property type="project" value="InterPro"/>
</dbReference>
<evidence type="ECO:0000256" key="5">
    <source>
        <dbReference type="ARBA" id="ARBA00023242"/>
    </source>
</evidence>
<evidence type="ECO:0000256" key="2">
    <source>
        <dbReference type="ARBA" id="ARBA00007025"/>
    </source>
</evidence>
<evidence type="ECO:0000256" key="3">
    <source>
        <dbReference type="ARBA" id="ARBA00022741"/>
    </source>
</evidence>
<protein>
    <submittedName>
        <fullName evidence="6">Uncharacterized protein</fullName>
    </submittedName>
</protein>
<comment type="subcellular location">
    <subcellularLocation>
        <location evidence="1">Nucleus</location>
    </subcellularLocation>
</comment>
<dbReference type="PANTHER" id="PTHR47157">
    <property type="entry name" value="CHROMODOMAIN-HELICASE-DNA-BINDING PROTEIN 1-LIKE"/>
    <property type="match status" value="1"/>
</dbReference>
<dbReference type="STRING" id="3821.A0A151U8I4"/>
<dbReference type="EMBL" id="CM003603">
    <property type="protein sequence ID" value="KYP75610.1"/>
    <property type="molecule type" value="Genomic_DNA"/>
</dbReference>
<dbReference type="Gene3D" id="3.40.220.10">
    <property type="entry name" value="Leucine Aminopeptidase, subunit E, domain 1"/>
    <property type="match status" value="1"/>
</dbReference>
<keyword evidence="4" id="KW-0067">ATP-binding</keyword>
<comment type="similarity">
    <text evidence="2">Belongs to the SNF2/RAD54 helicase family.</text>
</comment>
<dbReference type="GO" id="GO:0005634">
    <property type="term" value="C:nucleus"/>
    <property type="evidence" value="ECO:0007669"/>
    <property type="project" value="UniProtKB-SubCell"/>
</dbReference>
<dbReference type="Gramene" id="C.cajan_19244.t">
    <property type="protein sequence ID" value="C.cajan_19244.t"/>
    <property type="gene ID" value="C.cajan_19244"/>
</dbReference>
<dbReference type="GO" id="GO:0006338">
    <property type="term" value="P:chromatin remodeling"/>
    <property type="evidence" value="ECO:0007669"/>
    <property type="project" value="InterPro"/>
</dbReference>
<evidence type="ECO:0000256" key="1">
    <source>
        <dbReference type="ARBA" id="ARBA00004123"/>
    </source>
</evidence>
<keyword evidence="5" id="KW-0539">Nucleus</keyword>
<evidence type="ECO:0000313" key="7">
    <source>
        <dbReference type="Proteomes" id="UP000075243"/>
    </source>
</evidence>
<gene>
    <name evidence="6" type="ORF">KK1_019801</name>
</gene>